<evidence type="ECO:0000313" key="8">
    <source>
        <dbReference type="EMBL" id="MCZ8537412.1"/>
    </source>
</evidence>
<dbReference type="InterPro" id="IPR006354">
    <property type="entry name" value="HAD-SF_hydro_IIA_hyp1"/>
</dbReference>
<feature type="binding site" evidence="7">
    <location>
        <position position="12"/>
    </location>
    <ligand>
        <name>Mg(2+)</name>
        <dbReference type="ChEBI" id="CHEBI:18420"/>
    </ligand>
</feature>
<protein>
    <submittedName>
        <fullName evidence="8">TIGR01457 family HAD-type hydrolase</fullName>
    </submittedName>
</protein>
<dbReference type="PANTHER" id="PTHR19288">
    <property type="entry name" value="4-NITROPHENYLPHOSPHATASE-RELATED"/>
    <property type="match status" value="1"/>
</dbReference>
<proteinExistence type="inferred from homology"/>
<dbReference type="GO" id="GO:0005737">
    <property type="term" value="C:cytoplasm"/>
    <property type="evidence" value="ECO:0007669"/>
    <property type="project" value="TreeGrafter"/>
</dbReference>
<dbReference type="Pfam" id="PF13344">
    <property type="entry name" value="Hydrolase_6"/>
    <property type="match status" value="1"/>
</dbReference>
<dbReference type="SFLD" id="SFLDG01139">
    <property type="entry name" value="C2.A:_Pyridoxal_Phosphate_Phos"/>
    <property type="match status" value="1"/>
</dbReference>
<dbReference type="Gene3D" id="3.40.50.1000">
    <property type="entry name" value="HAD superfamily/HAD-like"/>
    <property type="match status" value="2"/>
</dbReference>
<evidence type="ECO:0000256" key="3">
    <source>
        <dbReference type="ARBA" id="ARBA00022801"/>
    </source>
</evidence>
<dbReference type="NCBIfam" id="TIGR01460">
    <property type="entry name" value="HAD-SF-IIA"/>
    <property type="match status" value="1"/>
</dbReference>
<organism evidence="8 9">
    <name type="scientific">Paenisporosarcina quisquiliarum</name>
    <dbReference type="NCBI Taxonomy" id="365346"/>
    <lineage>
        <taxon>Bacteria</taxon>
        <taxon>Bacillati</taxon>
        <taxon>Bacillota</taxon>
        <taxon>Bacilli</taxon>
        <taxon>Bacillales</taxon>
        <taxon>Caryophanaceae</taxon>
        <taxon>Paenisporosarcina</taxon>
    </lineage>
</organism>
<dbReference type="InterPro" id="IPR036412">
    <property type="entry name" value="HAD-like_sf"/>
</dbReference>
<sequence>MKTYKCYCIDLDGTVYRGKEPINETVQFVHHLQQQGKEPFFVTNNASQTPDQVLSKLSGFGIEAKRSHIMTSAMAAAKYIAYHYPGKDVSMIGERGLHDALLENGVNIVSSSKEVFVMGIDREITYEKLAQACLDIRQGATFISTNSDRAFPNERGLMPGNGAFTALIQNSTGIEPIFIGKPQGHMLEMIRLEHQYEKEDMVMIGDNYDTDIMAGINFGIDTIHVNTGVTSTEEALLKSVRPTGTFETLVECI</sequence>
<dbReference type="NCBIfam" id="TIGR01457">
    <property type="entry name" value="HAD-SF-IIA-hyp2"/>
    <property type="match status" value="1"/>
</dbReference>
<keyword evidence="9" id="KW-1185">Reference proteome</keyword>
<dbReference type="Proteomes" id="UP001152173">
    <property type="component" value="Unassembled WGS sequence"/>
</dbReference>
<dbReference type="SUPFAM" id="SSF56784">
    <property type="entry name" value="HAD-like"/>
    <property type="match status" value="1"/>
</dbReference>
<comment type="similarity">
    <text evidence="1">Belongs to the HAD-like hydrolase superfamily. NagD family.</text>
</comment>
<gene>
    <name evidence="8" type="ORF">M9R32_09485</name>
</gene>
<evidence type="ECO:0000256" key="4">
    <source>
        <dbReference type="ARBA" id="ARBA00022842"/>
    </source>
</evidence>
<feature type="binding site" evidence="6">
    <location>
        <position position="181"/>
    </location>
    <ligand>
        <name>substrate</name>
    </ligand>
</feature>
<evidence type="ECO:0000313" key="9">
    <source>
        <dbReference type="Proteomes" id="UP001152173"/>
    </source>
</evidence>
<dbReference type="GO" id="GO:0016791">
    <property type="term" value="F:phosphatase activity"/>
    <property type="evidence" value="ECO:0007669"/>
    <property type="project" value="TreeGrafter"/>
</dbReference>
<evidence type="ECO:0000256" key="2">
    <source>
        <dbReference type="ARBA" id="ARBA00022723"/>
    </source>
</evidence>
<dbReference type="InterPro" id="IPR023214">
    <property type="entry name" value="HAD_sf"/>
</dbReference>
<keyword evidence="3 8" id="KW-0378">Hydrolase</keyword>
<reference evidence="8" key="1">
    <citation type="submission" date="2022-05" db="EMBL/GenBank/DDBJ databases">
        <authorList>
            <person name="Colautti A."/>
            <person name="Iacumin L."/>
        </authorList>
    </citation>
    <scope>NUCLEOTIDE SEQUENCE</scope>
    <source>
        <strain evidence="8">SK 55</strain>
    </source>
</reference>
<evidence type="ECO:0000256" key="7">
    <source>
        <dbReference type="PIRSR" id="PIRSR000915-3"/>
    </source>
</evidence>
<comment type="caution">
    <text evidence="8">The sequence shown here is derived from an EMBL/GenBank/DDBJ whole genome shotgun (WGS) entry which is preliminary data.</text>
</comment>
<feature type="active site" description="Nucleophile" evidence="5">
    <location>
        <position position="10"/>
    </location>
</feature>
<feature type="active site" description="Proton donor" evidence="5">
    <location>
        <position position="12"/>
    </location>
</feature>
<dbReference type="SFLD" id="SFLDS00003">
    <property type="entry name" value="Haloacid_Dehalogenase"/>
    <property type="match status" value="1"/>
</dbReference>
<feature type="binding site" evidence="7">
    <location>
        <position position="206"/>
    </location>
    <ligand>
        <name>Mg(2+)</name>
        <dbReference type="ChEBI" id="CHEBI:18420"/>
    </ligand>
</feature>
<name>A0A9X3LG90_9BACL</name>
<dbReference type="RefSeq" id="WP_269926507.1">
    <property type="nucleotide sequence ID" value="NZ_JAMKBJ010000007.1"/>
</dbReference>
<evidence type="ECO:0000256" key="5">
    <source>
        <dbReference type="PIRSR" id="PIRSR000915-1"/>
    </source>
</evidence>
<dbReference type="FunFam" id="3.40.50.1000:FF:000053">
    <property type="entry name" value="TIGR01457 family HAD hydrolase"/>
    <property type="match status" value="1"/>
</dbReference>
<dbReference type="PIRSF" id="PIRSF000915">
    <property type="entry name" value="PGP-type_phosphatase"/>
    <property type="match status" value="1"/>
</dbReference>
<dbReference type="Pfam" id="PF13242">
    <property type="entry name" value="Hydrolase_like"/>
    <property type="match status" value="1"/>
</dbReference>
<dbReference type="EMBL" id="JAMKBJ010000007">
    <property type="protein sequence ID" value="MCZ8537412.1"/>
    <property type="molecule type" value="Genomic_DNA"/>
</dbReference>
<dbReference type="GO" id="GO:0046872">
    <property type="term" value="F:metal ion binding"/>
    <property type="evidence" value="ECO:0007669"/>
    <property type="project" value="UniProtKB-KW"/>
</dbReference>
<keyword evidence="2 7" id="KW-0479">Metal-binding</keyword>
<evidence type="ECO:0000256" key="1">
    <source>
        <dbReference type="ARBA" id="ARBA00006696"/>
    </source>
</evidence>
<dbReference type="AlphaFoldDB" id="A0A9X3LG90"/>
<accession>A0A9X3LG90</accession>
<feature type="binding site" evidence="7">
    <location>
        <position position="10"/>
    </location>
    <ligand>
        <name>Mg(2+)</name>
        <dbReference type="ChEBI" id="CHEBI:18420"/>
    </ligand>
</feature>
<dbReference type="InterPro" id="IPR006357">
    <property type="entry name" value="HAD-SF_hydro_IIA"/>
</dbReference>
<keyword evidence="4 7" id="KW-0460">Magnesium</keyword>
<dbReference type="PANTHER" id="PTHR19288:SF46">
    <property type="entry name" value="HALOACID DEHALOGENASE-LIKE HYDROLASE DOMAIN-CONTAINING PROTEIN 2"/>
    <property type="match status" value="1"/>
</dbReference>
<comment type="cofactor">
    <cofactor evidence="7">
        <name>Mg(2+)</name>
        <dbReference type="ChEBI" id="CHEBI:18420"/>
    </cofactor>
    <text evidence="7">Divalent metal ions. Mg(2+) is the most effective.</text>
</comment>
<evidence type="ECO:0000256" key="6">
    <source>
        <dbReference type="PIRSR" id="PIRSR000915-2"/>
    </source>
</evidence>